<feature type="transmembrane region" description="Helical" evidence="9">
    <location>
        <begin position="341"/>
        <end position="361"/>
    </location>
</feature>
<dbReference type="PROSITE" id="PS51104">
    <property type="entry name" value="PTS_EIIC_TYPE_2"/>
    <property type="match status" value="1"/>
</dbReference>
<dbReference type="GO" id="GO:0005886">
    <property type="term" value="C:plasma membrane"/>
    <property type="evidence" value="ECO:0007669"/>
    <property type="project" value="UniProtKB-SubCell"/>
</dbReference>
<feature type="transmembrane region" description="Helical" evidence="9">
    <location>
        <begin position="127"/>
        <end position="144"/>
    </location>
</feature>
<evidence type="ECO:0000313" key="18">
    <source>
        <dbReference type="EMBL" id="CAB5070593.1"/>
    </source>
</evidence>
<dbReference type="PANTHER" id="PTHR37324:SF2">
    <property type="entry name" value="PTS SYSTEM GALACTITOL-SPECIFIC EIIC COMPONENT"/>
    <property type="match status" value="1"/>
</dbReference>
<dbReference type="EMBL" id="CAFBMY010000027">
    <property type="protein sequence ID" value="CAB4919773.1"/>
    <property type="molecule type" value="Genomic_DNA"/>
</dbReference>
<dbReference type="EMBL" id="CAEZWO010000013">
    <property type="protein sequence ID" value="CAB4652290.1"/>
    <property type="molecule type" value="Genomic_DNA"/>
</dbReference>
<gene>
    <name evidence="11" type="ORF">UFOPK2254_00228</name>
    <name evidence="12" type="ORF">UFOPK2646_00909</name>
    <name evidence="13" type="ORF">UFOPK2907_00010</name>
    <name evidence="14" type="ORF">UFOPK3241_00459</name>
    <name evidence="15" type="ORF">UFOPK3707_00286</name>
    <name evidence="16" type="ORF">UFOPK3937_00119</name>
    <name evidence="17" type="ORF">UFOPK4265_00084</name>
    <name evidence="18" type="ORF">UFOPK4401_00021</name>
</gene>
<name>A0A6J6UV28_9ZZZZ</name>
<organism evidence="13">
    <name type="scientific">freshwater metagenome</name>
    <dbReference type="NCBI Taxonomy" id="449393"/>
    <lineage>
        <taxon>unclassified sequences</taxon>
        <taxon>metagenomes</taxon>
        <taxon>ecological metagenomes</taxon>
    </lineage>
</organism>
<dbReference type="EMBL" id="CAEZZR010000001">
    <property type="protein sequence ID" value="CAB4763154.1"/>
    <property type="molecule type" value="Genomic_DNA"/>
</dbReference>
<dbReference type="PIRSF" id="PIRSF006304">
    <property type="entry name" value="GatC"/>
    <property type="match status" value="1"/>
</dbReference>
<sequence length="457" mass="47625">MLDGFLASFSKLFLDLGASIALPILITIFGVALGEKLPRAFRAGVTIGIGFIGIGLIVGLLFGQVGPAAEGLAHRFNVSLNIVDVGWPASAAIAFGAKVGAIIIPVCLLLNVVLLAVGLTKTFDIDLWNYWHFAFIGGLVSGITHSYAKGIVTACIAMMLTLALADWAAPRIQAHYDYPDISFPHGTSAPYALLAFPLNWVFDRIPGFKNLKADPDSIQKRFGVFGESTMLGLGIGIILGVAGFGLSDPRADIIKILGLGINLAAVMLLLPRMVAILMEGLVPISEAARTFVQKRFPGRKFYIGLDSAVVIGQPAVIATSLILVPVALLTAIALAPMGNKVLPLVDLATIPFIVALMVPIFGGNIIRAVVGGAIAIGGGLFIATAIAPTLTSIAVESGFKNATGGNISSLVDGANPMTGLFYWLSDVGGWLGIGALGLLTLAFAIWVKIKVKSTISA</sequence>
<feature type="transmembrane region" description="Helical" evidence="9">
    <location>
        <begin position="368"/>
        <end position="390"/>
    </location>
</feature>
<evidence type="ECO:0000313" key="11">
    <source>
        <dbReference type="EMBL" id="CAB4652290.1"/>
    </source>
</evidence>
<keyword evidence="7 9" id="KW-1133">Transmembrane helix</keyword>
<keyword evidence="4" id="KW-0762">Sugar transport</keyword>
<dbReference type="GO" id="GO:0015577">
    <property type="term" value="F:galactitol transmembrane transporter activity"/>
    <property type="evidence" value="ECO:0007669"/>
    <property type="project" value="InterPro"/>
</dbReference>
<dbReference type="AlphaFoldDB" id="A0A6J6UV28"/>
<evidence type="ECO:0000313" key="15">
    <source>
        <dbReference type="EMBL" id="CAB4919773.1"/>
    </source>
</evidence>
<reference evidence="13" key="1">
    <citation type="submission" date="2020-05" db="EMBL/GenBank/DDBJ databases">
        <authorList>
            <person name="Chiriac C."/>
            <person name="Salcher M."/>
            <person name="Ghai R."/>
            <person name="Kavagutti S V."/>
        </authorList>
    </citation>
    <scope>NUCLEOTIDE SEQUENCE</scope>
</reference>
<evidence type="ECO:0000256" key="9">
    <source>
        <dbReference type="SAM" id="Phobius"/>
    </source>
</evidence>
<dbReference type="InterPro" id="IPR013014">
    <property type="entry name" value="PTS_EIIC_2"/>
</dbReference>
<comment type="subcellular location">
    <subcellularLocation>
        <location evidence="1">Cell membrane</location>
        <topology evidence="1">Multi-pass membrane protein</topology>
    </subcellularLocation>
</comment>
<dbReference type="Pfam" id="PF03611">
    <property type="entry name" value="EIIC-GAT"/>
    <property type="match status" value="1"/>
</dbReference>
<evidence type="ECO:0000256" key="6">
    <source>
        <dbReference type="ARBA" id="ARBA00022692"/>
    </source>
</evidence>
<evidence type="ECO:0000256" key="2">
    <source>
        <dbReference type="ARBA" id="ARBA00022448"/>
    </source>
</evidence>
<dbReference type="PANTHER" id="PTHR37324">
    <property type="entry name" value="PTS SYSTEM GALACTITOL-SPECIFIC EIIC COMPONENT"/>
    <property type="match status" value="1"/>
</dbReference>
<evidence type="ECO:0000313" key="16">
    <source>
        <dbReference type="EMBL" id="CAB4971139.1"/>
    </source>
</evidence>
<evidence type="ECO:0000256" key="7">
    <source>
        <dbReference type="ARBA" id="ARBA00022989"/>
    </source>
</evidence>
<proteinExistence type="predicted"/>
<feature type="transmembrane region" description="Helical" evidence="9">
    <location>
        <begin position="150"/>
        <end position="169"/>
    </location>
</feature>
<keyword evidence="3" id="KW-1003">Cell membrane</keyword>
<dbReference type="EMBL" id="CAFBRB010000001">
    <property type="protein sequence ID" value="CAB5070593.1"/>
    <property type="molecule type" value="Genomic_DNA"/>
</dbReference>
<feature type="transmembrane region" description="Helical" evidence="9">
    <location>
        <begin position="253"/>
        <end position="270"/>
    </location>
</feature>
<dbReference type="InterPro" id="IPR004703">
    <property type="entry name" value="PTS_sugar-sp_permease"/>
</dbReference>
<feature type="transmembrane region" description="Helical" evidence="9">
    <location>
        <begin position="85"/>
        <end position="115"/>
    </location>
</feature>
<dbReference type="EMBL" id="CAFAZX010000016">
    <property type="protein sequence ID" value="CAB4841458.1"/>
    <property type="molecule type" value="Genomic_DNA"/>
</dbReference>
<evidence type="ECO:0000313" key="12">
    <source>
        <dbReference type="EMBL" id="CAB4709730.1"/>
    </source>
</evidence>
<evidence type="ECO:0000313" key="17">
    <source>
        <dbReference type="EMBL" id="CAB5045946.1"/>
    </source>
</evidence>
<accession>A0A6J6UV28</accession>
<evidence type="ECO:0000313" key="14">
    <source>
        <dbReference type="EMBL" id="CAB4841458.1"/>
    </source>
</evidence>
<feature type="transmembrane region" description="Helical" evidence="9">
    <location>
        <begin position="229"/>
        <end position="247"/>
    </location>
</feature>
<evidence type="ECO:0000313" key="13">
    <source>
        <dbReference type="EMBL" id="CAB4763154.1"/>
    </source>
</evidence>
<evidence type="ECO:0000256" key="1">
    <source>
        <dbReference type="ARBA" id="ARBA00004651"/>
    </source>
</evidence>
<feature type="domain" description="PTS EIIC type-2" evidence="10">
    <location>
        <begin position="10"/>
        <end position="457"/>
    </location>
</feature>
<feature type="transmembrane region" description="Helical" evidence="9">
    <location>
        <begin position="427"/>
        <end position="447"/>
    </location>
</feature>
<dbReference type="EMBL" id="CAEZYB010000105">
    <property type="protein sequence ID" value="CAB4709730.1"/>
    <property type="molecule type" value="Genomic_DNA"/>
</dbReference>
<protein>
    <submittedName>
        <fullName evidence="13">Unannotated protein</fullName>
    </submittedName>
</protein>
<keyword evidence="8 9" id="KW-0472">Membrane</keyword>
<evidence type="ECO:0000256" key="5">
    <source>
        <dbReference type="ARBA" id="ARBA00022683"/>
    </source>
</evidence>
<keyword evidence="6 9" id="KW-0812">Transmembrane</keyword>
<dbReference type="GO" id="GO:0009401">
    <property type="term" value="P:phosphoenolpyruvate-dependent sugar phosphotransferase system"/>
    <property type="evidence" value="ECO:0007669"/>
    <property type="project" value="UniProtKB-KW"/>
</dbReference>
<evidence type="ECO:0000256" key="4">
    <source>
        <dbReference type="ARBA" id="ARBA00022597"/>
    </source>
</evidence>
<evidence type="ECO:0000256" key="8">
    <source>
        <dbReference type="ARBA" id="ARBA00023136"/>
    </source>
</evidence>
<keyword evidence="5" id="KW-0598">Phosphotransferase system</keyword>
<dbReference type="EMBL" id="CAFBOJ010000006">
    <property type="protein sequence ID" value="CAB4971139.1"/>
    <property type="molecule type" value="Genomic_DNA"/>
</dbReference>
<evidence type="ECO:0000259" key="10">
    <source>
        <dbReference type="PROSITE" id="PS51104"/>
    </source>
</evidence>
<feature type="transmembrane region" description="Helical" evidence="9">
    <location>
        <begin position="12"/>
        <end position="33"/>
    </location>
</feature>
<dbReference type="InterPro" id="IPR013853">
    <property type="entry name" value="EIIC-GAT"/>
</dbReference>
<keyword evidence="2" id="KW-0813">Transport</keyword>
<dbReference type="EMBL" id="CAFBQK010000006">
    <property type="protein sequence ID" value="CAB5045946.1"/>
    <property type="molecule type" value="Genomic_DNA"/>
</dbReference>
<feature type="transmembrane region" description="Helical" evidence="9">
    <location>
        <begin position="308"/>
        <end position="335"/>
    </location>
</feature>
<evidence type="ECO:0000256" key="3">
    <source>
        <dbReference type="ARBA" id="ARBA00022475"/>
    </source>
</evidence>
<feature type="transmembrane region" description="Helical" evidence="9">
    <location>
        <begin position="45"/>
        <end position="65"/>
    </location>
</feature>